<dbReference type="InterPro" id="IPR032819">
    <property type="entry name" value="TruB_C"/>
</dbReference>
<dbReference type="InterPro" id="IPR002478">
    <property type="entry name" value="PUA"/>
</dbReference>
<comment type="catalytic activity">
    <reaction evidence="2">
        <text>uridine in snRNA = pseudouridine in snRNA</text>
        <dbReference type="Rhea" id="RHEA:51124"/>
        <dbReference type="Rhea" id="RHEA-COMP:12891"/>
        <dbReference type="Rhea" id="RHEA-COMP:12892"/>
        <dbReference type="ChEBI" id="CHEBI:65314"/>
        <dbReference type="ChEBI" id="CHEBI:65315"/>
    </reaction>
</comment>
<dbReference type="Gene3D" id="2.30.130.10">
    <property type="entry name" value="PUA domain"/>
    <property type="match status" value="1"/>
</dbReference>
<dbReference type="AlphaFoldDB" id="A0A1W0E7J7"/>
<protein>
    <recommendedName>
        <fullName evidence="5">H/ACA ribonucleoprotein complex subunit CBF5</fullName>
    </recommendedName>
    <alternativeName>
        <fullName evidence="7">H/ACA ribonucleoprotein complex subunit cbf5</fullName>
    </alternativeName>
</protein>
<evidence type="ECO:0000313" key="10">
    <source>
        <dbReference type="EMBL" id="OQS55182.1"/>
    </source>
</evidence>
<evidence type="ECO:0000313" key="11">
    <source>
        <dbReference type="Proteomes" id="UP000192758"/>
    </source>
</evidence>
<dbReference type="Proteomes" id="UP000192758">
    <property type="component" value="Unassembled WGS sequence"/>
</dbReference>
<name>A0A1W0E7J7_9MICR</name>
<sequence>MEENKNNESYLLKNIDELTIKDDTWCPSGCGYKPENRPIAQYIDYGVVTIDKPANPSSHEVVTWVKEILNKNTALKCNKTGHSGTLDPKVTGVLTICINRATRLAKIQQSLGKTYVCEIKFDGKVCEKSFRDACKKLTGHLLQRPPLLCAVKRELRLRWIYDIEVLEFVNVQEEDKEFSKGLFVVKCEAGSYIRTLCTHIGLFVGVPAEMEELRRIKSGSVTEKECCTLHDLLDAVYVFTKENNEKYLRKLIKPLESLLTGYKRIIIKDSAAGAICAGAKLSSQGISMFDKNIVTGELVVLLTAKGEAVALANAMVSGEEMEKMTVGFVASAKRVIMEQGIYKKTWGISVDYEIYSEEGNNKLEVK</sequence>
<dbReference type="GO" id="GO:0009982">
    <property type="term" value="F:pseudouridine synthase activity"/>
    <property type="evidence" value="ECO:0007669"/>
    <property type="project" value="EnsemblFungi"/>
</dbReference>
<dbReference type="InterPro" id="IPR012960">
    <property type="entry name" value="Dyskerin-like"/>
</dbReference>
<dbReference type="CDD" id="cd21148">
    <property type="entry name" value="PUA_Cbf5"/>
    <property type="match status" value="1"/>
</dbReference>
<dbReference type="Pfam" id="PF01509">
    <property type="entry name" value="TruB_N"/>
    <property type="match status" value="1"/>
</dbReference>
<dbReference type="SUPFAM" id="SSF55120">
    <property type="entry name" value="Pseudouridine synthase"/>
    <property type="match status" value="1"/>
</dbReference>
<evidence type="ECO:0000256" key="1">
    <source>
        <dbReference type="ARBA" id="ARBA00001166"/>
    </source>
</evidence>
<dbReference type="Gene3D" id="3.30.2350.10">
    <property type="entry name" value="Pseudouridine synthase"/>
    <property type="match status" value="1"/>
</dbReference>
<feature type="domain" description="Dyskerin-like" evidence="9">
    <location>
        <begin position="4"/>
        <end position="62"/>
    </location>
</feature>
<evidence type="ECO:0000256" key="7">
    <source>
        <dbReference type="ARBA" id="ARBA00072225"/>
    </source>
</evidence>
<comment type="catalytic activity">
    <reaction evidence="1">
        <text>a uridine in mRNA = a pseudouridine in mRNA</text>
        <dbReference type="Rhea" id="RHEA:56644"/>
        <dbReference type="Rhea" id="RHEA-COMP:14658"/>
        <dbReference type="Rhea" id="RHEA-COMP:14659"/>
        <dbReference type="ChEBI" id="CHEBI:65314"/>
        <dbReference type="ChEBI" id="CHEBI:65315"/>
    </reaction>
</comment>
<proteinExistence type="inferred from homology"/>
<dbReference type="EMBL" id="MNPJ01000013">
    <property type="protein sequence ID" value="OQS55182.1"/>
    <property type="molecule type" value="Genomic_DNA"/>
</dbReference>
<dbReference type="SMART" id="SM01136">
    <property type="entry name" value="DKCLD"/>
    <property type="match status" value="1"/>
</dbReference>
<evidence type="ECO:0000259" key="9">
    <source>
        <dbReference type="SMART" id="SM01136"/>
    </source>
</evidence>
<dbReference type="STRING" id="646526.A0A1W0E7J7"/>
<evidence type="ECO:0000256" key="5">
    <source>
        <dbReference type="ARBA" id="ARBA00019272"/>
    </source>
</evidence>
<dbReference type="GO" id="GO:0000495">
    <property type="term" value="P:box H/ACA sno(s)RNA 3'-end processing"/>
    <property type="evidence" value="ECO:0007669"/>
    <property type="project" value="EnsemblFungi"/>
</dbReference>
<dbReference type="InterPro" id="IPR020103">
    <property type="entry name" value="PsdUridine_synth_cat_dom_sf"/>
</dbReference>
<dbReference type="InterPro" id="IPR036974">
    <property type="entry name" value="PUA_sf"/>
</dbReference>
<evidence type="ECO:0000256" key="6">
    <source>
        <dbReference type="ARBA" id="ARBA00023235"/>
    </source>
</evidence>
<accession>A0A1W0E7J7</accession>
<comment type="caution">
    <text evidence="10">The sequence shown here is derived from an EMBL/GenBank/DDBJ whole genome shotgun (WGS) entry which is preliminary data.</text>
</comment>
<organism evidence="10 11">
    <name type="scientific">Ecytonucleospora hepatopenaei</name>
    <dbReference type="NCBI Taxonomy" id="646526"/>
    <lineage>
        <taxon>Eukaryota</taxon>
        <taxon>Fungi</taxon>
        <taxon>Fungi incertae sedis</taxon>
        <taxon>Microsporidia</taxon>
        <taxon>Enterocytozoonidae</taxon>
        <taxon>Ecytonucleospora</taxon>
    </lineage>
</organism>
<feature type="domain" description="PUA" evidence="8">
    <location>
        <begin position="263"/>
        <end position="337"/>
    </location>
</feature>
<dbReference type="SUPFAM" id="SSF88697">
    <property type="entry name" value="PUA domain-like"/>
    <property type="match status" value="1"/>
</dbReference>
<keyword evidence="6" id="KW-0413">Isomerase</keyword>
<dbReference type="NCBIfam" id="NF003280">
    <property type="entry name" value="PRK04270.1"/>
    <property type="match status" value="1"/>
</dbReference>
<dbReference type="VEuPathDB" id="MicrosporidiaDB:EHP00_1712"/>
<dbReference type="PANTHER" id="PTHR23127:SF0">
    <property type="entry name" value="H_ACA RIBONUCLEOPROTEIN COMPLEX SUBUNIT DKC1"/>
    <property type="match status" value="1"/>
</dbReference>
<dbReference type="NCBIfam" id="TIGR00425">
    <property type="entry name" value="CBF5"/>
    <property type="match status" value="1"/>
</dbReference>
<dbReference type="GO" id="GO:0003723">
    <property type="term" value="F:RNA binding"/>
    <property type="evidence" value="ECO:0007669"/>
    <property type="project" value="InterPro"/>
</dbReference>
<comment type="similarity">
    <text evidence="4">Belongs to the pseudouridine synthase TruB family.</text>
</comment>
<dbReference type="GO" id="GO:1990481">
    <property type="term" value="P:mRNA pseudouridine synthesis"/>
    <property type="evidence" value="ECO:0007669"/>
    <property type="project" value="EnsemblFungi"/>
</dbReference>
<evidence type="ECO:0000256" key="2">
    <source>
        <dbReference type="ARBA" id="ARBA00001832"/>
    </source>
</evidence>
<dbReference type="InterPro" id="IPR004802">
    <property type="entry name" value="tRNA_PsdUridine_synth_B_fam"/>
</dbReference>
<comment type="catalytic activity">
    <reaction evidence="3">
        <text>uridine in 5S rRNA = pseudouridine in 5S rRNA</text>
        <dbReference type="Rhea" id="RHEA:47036"/>
        <dbReference type="Rhea" id="RHEA-COMP:11730"/>
        <dbReference type="Rhea" id="RHEA-COMP:11731"/>
        <dbReference type="ChEBI" id="CHEBI:65314"/>
        <dbReference type="ChEBI" id="CHEBI:65315"/>
    </reaction>
</comment>
<dbReference type="SMART" id="SM00359">
    <property type="entry name" value="PUA"/>
    <property type="match status" value="1"/>
</dbReference>
<dbReference type="PANTHER" id="PTHR23127">
    <property type="entry name" value="CENTROMERE/MICROTUBULE BINDING PROTEIN CBF5"/>
    <property type="match status" value="1"/>
</dbReference>
<dbReference type="Pfam" id="PF08068">
    <property type="entry name" value="DKCLD"/>
    <property type="match status" value="1"/>
</dbReference>
<dbReference type="InterPro" id="IPR002501">
    <property type="entry name" value="PsdUridine_synth_N"/>
</dbReference>
<reference evidence="10 11" key="1">
    <citation type="journal article" date="2017" name="Environ. Microbiol.">
        <title>Decay of the glycolytic pathway and adaptation to intranuclear parasitism within Enterocytozoonidae microsporidia.</title>
        <authorList>
            <person name="Wiredu Boakye D."/>
            <person name="Jaroenlak P."/>
            <person name="Prachumwat A."/>
            <person name="Williams T.A."/>
            <person name="Bateman K.S."/>
            <person name="Itsathitphaisarn O."/>
            <person name="Sritunyalucksana K."/>
            <person name="Paszkiewicz K.H."/>
            <person name="Moore K.A."/>
            <person name="Stentiford G.D."/>
            <person name="Williams B.A."/>
        </authorList>
    </citation>
    <scope>NUCLEOTIDE SEQUENCE [LARGE SCALE GENOMIC DNA]</scope>
    <source>
        <strain evidence="10 11">TH1</strain>
    </source>
</reference>
<dbReference type="GO" id="GO:0031120">
    <property type="term" value="P:snRNA pseudouridine synthesis"/>
    <property type="evidence" value="ECO:0007669"/>
    <property type="project" value="EnsemblFungi"/>
</dbReference>
<dbReference type="OrthoDB" id="10250002at2759"/>
<dbReference type="InterPro" id="IPR015947">
    <property type="entry name" value="PUA-like_sf"/>
</dbReference>
<evidence type="ECO:0000256" key="3">
    <source>
        <dbReference type="ARBA" id="ARBA00001896"/>
    </source>
</evidence>
<dbReference type="FunFam" id="3.30.2350.10:FF:000001">
    <property type="entry name" value="H/ACA ribonucleoprotein complex subunit CBF5"/>
    <property type="match status" value="1"/>
</dbReference>
<evidence type="ECO:0000256" key="4">
    <source>
        <dbReference type="ARBA" id="ARBA00008999"/>
    </source>
</evidence>
<dbReference type="Pfam" id="PF16198">
    <property type="entry name" value="TruB_C_2"/>
    <property type="match status" value="1"/>
</dbReference>
<dbReference type="PROSITE" id="PS50890">
    <property type="entry name" value="PUA"/>
    <property type="match status" value="1"/>
</dbReference>
<keyword evidence="11" id="KW-1185">Reference proteome</keyword>
<dbReference type="GO" id="GO:0000454">
    <property type="term" value="P:snoRNA guided rRNA pseudouridine synthesis"/>
    <property type="evidence" value="ECO:0007669"/>
    <property type="project" value="EnsemblFungi"/>
</dbReference>
<gene>
    <name evidence="10" type="primary">cbf5</name>
    <name evidence="10" type="ORF">EHP00_1712</name>
</gene>
<dbReference type="GO" id="GO:0031429">
    <property type="term" value="C:box H/ACA snoRNP complex"/>
    <property type="evidence" value="ECO:0007669"/>
    <property type="project" value="EnsemblFungi"/>
</dbReference>
<evidence type="ECO:0000259" key="8">
    <source>
        <dbReference type="SMART" id="SM00359"/>
    </source>
</evidence>
<dbReference type="Pfam" id="PF01472">
    <property type="entry name" value="PUA"/>
    <property type="match status" value="1"/>
</dbReference>